<gene>
    <name evidence="3" type="ORF">CERZMDRAFT_99601</name>
</gene>
<protein>
    <submittedName>
        <fullName evidence="3">Uncharacterized protein</fullName>
    </submittedName>
</protein>
<keyword evidence="2" id="KW-0732">Signal</keyword>
<name>A0A6A6F9V3_9PEZI</name>
<feature type="signal peptide" evidence="2">
    <location>
        <begin position="1"/>
        <end position="24"/>
    </location>
</feature>
<feature type="region of interest" description="Disordered" evidence="1">
    <location>
        <begin position="93"/>
        <end position="112"/>
    </location>
</feature>
<accession>A0A6A6F9V3</accession>
<feature type="region of interest" description="Disordered" evidence="1">
    <location>
        <begin position="427"/>
        <end position="448"/>
    </location>
</feature>
<proteinExistence type="predicted"/>
<evidence type="ECO:0000313" key="4">
    <source>
        <dbReference type="Proteomes" id="UP000799539"/>
    </source>
</evidence>
<evidence type="ECO:0000256" key="1">
    <source>
        <dbReference type="SAM" id="MobiDB-lite"/>
    </source>
</evidence>
<reference evidence="3" key="1">
    <citation type="journal article" date="2020" name="Stud. Mycol.">
        <title>101 Dothideomycetes genomes: a test case for predicting lifestyles and emergence of pathogens.</title>
        <authorList>
            <person name="Haridas S."/>
            <person name="Albert R."/>
            <person name="Binder M."/>
            <person name="Bloem J."/>
            <person name="Labutti K."/>
            <person name="Salamov A."/>
            <person name="Andreopoulos B."/>
            <person name="Baker S."/>
            <person name="Barry K."/>
            <person name="Bills G."/>
            <person name="Bluhm B."/>
            <person name="Cannon C."/>
            <person name="Castanera R."/>
            <person name="Culley D."/>
            <person name="Daum C."/>
            <person name="Ezra D."/>
            <person name="Gonzalez J."/>
            <person name="Henrissat B."/>
            <person name="Kuo A."/>
            <person name="Liang C."/>
            <person name="Lipzen A."/>
            <person name="Lutzoni F."/>
            <person name="Magnuson J."/>
            <person name="Mondo S."/>
            <person name="Nolan M."/>
            <person name="Ohm R."/>
            <person name="Pangilinan J."/>
            <person name="Park H.-J."/>
            <person name="Ramirez L."/>
            <person name="Alfaro M."/>
            <person name="Sun H."/>
            <person name="Tritt A."/>
            <person name="Yoshinaga Y."/>
            <person name="Zwiers L.-H."/>
            <person name="Turgeon B."/>
            <person name="Goodwin S."/>
            <person name="Spatafora J."/>
            <person name="Crous P."/>
            <person name="Grigoriev I."/>
        </authorList>
    </citation>
    <scope>NUCLEOTIDE SEQUENCE</scope>
    <source>
        <strain evidence="3">SCOH1-5</strain>
    </source>
</reference>
<keyword evidence="4" id="KW-1185">Reference proteome</keyword>
<sequence length="467" mass="48142">MACIRRTLALLMVVLSTMAADTKASKVTGEQPSDIHPNNRHVATEVVSVASALTILLGHGTSITLEPAASTETGGVLEGANIPLNHETTVSLGPGVTVGSSRESTTSAKQTTNPACSKCTGPVCNGCDGINGSPKPTVNGPSSWGPTSAPPQQGGVVVVTMLQTVTRVAHPKDEAPATARPAKRASDCYDTIINGSPSLCGVPTTTYTVTYPPYVITYHGKASTTIFRTFTSDRVVYVASQQVNVDTEVHYPGTTVTNTRYSYKKRDLPSPSTSGASTTTTTAYISTVVITMPEPSSSIATVPVSVINATVSVSASHMASASNMTLSTKTDVHEETSTFAPSLSSELGASYFTKISPIATFISEICKVNGTCYPAYNTSALAANPNFTVPLTAFSANLTTPFTFVSPPATTTSKSTSKSTSVIMSSAASASLQPSTTRNSGGEQEGGAAGNSACAFLTGLMVLVAMF</sequence>
<evidence type="ECO:0000256" key="2">
    <source>
        <dbReference type="SAM" id="SignalP"/>
    </source>
</evidence>
<dbReference type="EMBL" id="ML992682">
    <property type="protein sequence ID" value="KAF2210182.1"/>
    <property type="molecule type" value="Genomic_DNA"/>
</dbReference>
<feature type="chain" id="PRO_5025412772" evidence="2">
    <location>
        <begin position="25"/>
        <end position="467"/>
    </location>
</feature>
<dbReference type="AlphaFoldDB" id="A0A6A6F9V3"/>
<organism evidence="3 4">
    <name type="scientific">Cercospora zeae-maydis SCOH1-5</name>
    <dbReference type="NCBI Taxonomy" id="717836"/>
    <lineage>
        <taxon>Eukaryota</taxon>
        <taxon>Fungi</taxon>
        <taxon>Dikarya</taxon>
        <taxon>Ascomycota</taxon>
        <taxon>Pezizomycotina</taxon>
        <taxon>Dothideomycetes</taxon>
        <taxon>Dothideomycetidae</taxon>
        <taxon>Mycosphaerellales</taxon>
        <taxon>Mycosphaerellaceae</taxon>
        <taxon>Cercospora</taxon>
    </lineage>
</organism>
<feature type="compositionally biased region" description="Polar residues" evidence="1">
    <location>
        <begin position="432"/>
        <end position="442"/>
    </location>
</feature>
<evidence type="ECO:0000313" key="3">
    <source>
        <dbReference type="EMBL" id="KAF2210182.1"/>
    </source>
</evidence>
<dbReference type="OrthoDB" id="3648889at2759"/>
<feature type="compositionally biased region" description="Polar residues" evidence="1">
    <location>
        <begin position="98"/>
        <end position="112"/>
    </location>
</feature>
<dbReference type="Proteomes" id="UP000799539">
    <property type="component" value="Unassembled WGS sequence"/>
</dbReference>